<dbReference type="AlphaFoldDB" id="A0A858RQB0"/>
<reference evidence="1 2" key="1">
    <citation type="submission" date="2020-04" db="EMBL/GenBank/DDBJ databases">
        <title>Luteolibacter sp. G-1-1-1 isolated from soil.</title>
        <authorList>
            <person name="Dahal R.H."/>
        </authorList>
    </citation>
    <scope>NUCLEOTIDE SEQUENCE [LARGE SCALE GENOMIC DNA]</scope>
    <source>
        <strain evidence="1 2">G-1-1-1</strain>
    </source>
</reference>
<dbReference type="RefSeq" id="WP_169457026.1">
    <property type="nucleotide sequence ID" value="NZ_CP051774.1"/>
</dbReference>
<keyword evidence="2" id="KW-1185">Reference proteome</keyword>
<accession>A0A858RQB0</accession>
<evidence type="ECO:0000313" key="2">
    <source>
        <dbReference type="Proteomes" id="UP000501812"/>
    </source>
</evidence>
<gene>
    <name evidence="1" type="ORF">HHL09_23040</name>
</gene>
<organism evidence="1 2">
    <name type="scientific">Luteolibacter luteus</name>
    <dbReference type="NCBI Taxonomy" id="2728835"/>
    <lineage>
        <taxon>Bacteria</taxon>
        <taxon>Pseudomonadati</taxon>
        <taxon>Verrucomicrobiota</taxon>
        <taxon>Verrucomicrobiia</taxon>
        <taxon>Verrucomicrobiales</taxon>
        <taxon>Verrucomicrobiaceae</taxon>
        <taxon>Luteolibacter</taxon>
    </lineage>
</organism>
<dbReference type="Proteomes" id="UP000501812">
    <property type="component" value="Chromosome"/>
</dbReference>
<name>A0A858RQB0_9BACT</name>
<proteinExistence type="predicted"/>
<dbReference type="KEGG" id="luo:HHL09_23040"/>
<protein>
    <submittedName>
        <fullName evidence="1">Uncharacterized protein</fullName>
    </submittedName>
</protein>
<evidence type="ECO:0000313" key="1">
    <source>
        <dbReference type="EMBL" id="QJE98539.1"/>
    </source>
</evidence>
<sequence>MPERNIARLVELQDQLDASRRNDALSDPRMKALLDLREKHAPLQNIRHPDITRVRDWESAGEGPEEVSFRDGIKRRADSLLETRALARIWCSAELQNLHEGMDDSKRREFALLLIDRNIDPASFATPEGPSSEDAARILHEMSRRLEDLLQDPRIPEGLFSQGYQNRREASRIDQEIEWALERTQSDTSRAIEEERMKVLREGAEERSRIGRMRYMAGER</sequence>
<dbReference type="EMBL" id="CP051774">
    <property type="protein sequence ID" value="QJE98539.1"/>
    <property type="molecule type" value="Genomic_DNA"/>
</dbReference>